<dbReference type="EMBL" id="ASJR01000012">
    <property type="protein sequence ID" value="ERP31531.1"/>
    <property type="molecule type" value="Genomic_DNA"/>
</dbReference>
<keyword evidence="1" id="KW-0004">4Fe-4S</keyword>
<keyword evidence="1" id="KW-0411">Iron-sulfur</keyword>
<organism evidence="2 3">
    <name type="scientific">Chitinivibrio alkaliphilus ACht1</name>
    <dbReference type="NCBI Taxonomy" id="1313304"/>
    <lineage>
        <taxon>Bacteria</taxon>
        <taxon>Pseudomonadati</taxon>
        <taxon>Fibrobacterota</taxon>
        <taxon>Chitinivibrionia</taxon>
        <taxon>Chitinivibrionales</taxon>
        <taxon>Chitinivibrionaceae</taxon>
        <taxon>Chitinivibrio</taxon>
    </lineage>
</organism>
<evidence type="ECO:0000313" key="3">
    <source>
        <dbReference type="Proteomes" id="UP000017148"/>
    </source>
</evidence>
<accession>U7D7H4</accession>
<keyword evidence="1" id="KW-0479">Metal-binding</keyword>
<evidence type="ECO:0000256" key="1">
    <source>
        <dbReference type="ARBA" id="ARBA00022485"/>
    </source>
</evidence>
<dbReference type="RefSeq" id="WP_022637029.1">
    <property type="nucleotide sequence ID" value="NZ_ASJR01000012.1"/>
</dbReference>
<dbReference type="Gene3D" id="3.20.20.70">
    <property type="entry name" value="Aldolase class I"/>
    <property type="match status" value="1"/>
</dbReference>
<dbReference type="Proteomes" id="UP000017148">
    <property type="component" value="Unassembled WGS sequence"/>
</dbReference>
<protein>
    <submittedName>
        <fullName evidence="2">KamA family protein</fullName>
    </submittedName>
</protein>
<keyword evidence="1" id="KW-0408">Iron</keyword>
<dbReference type="eggNOG" id="COG1509">
    <property type="taxonomic scope" value="Bacteria"/>
</dbReference>
<dbReference type="PANTHER" id="PTHR30538:SF1">
    <property type="entry name" value="L-LYSINE 2,3-AMINOMUTASE"/>
    <property type="match status" value="1"/>
</dbReference>
<comment type="caution">
    <text evidence="2">The sequence shown here is derived from an EMBL/GenBank/DDBJ whole genome shotgun (WGS) entry which is preliminary data.</text>
</comment>
<dbReference type="OrthoDB" id="9768064at2"/>
<dbReference type="PANTHER" id="PTHR30538">
    <property type="entry name" value="LYSINE 2,3-AMINOMUTASE-RELATED"/>
    <property type="match status" value="1"/>
</dbReference>
<dbReference type="STRING" id="1313304.CALK_1576"/>
<reference evidence="2 3" key="1">
    <citation type="journal article" date="2013" name="Environ. Microbiol.">
        <title>Genome analysis of Chitinivibrio alkaliphilus gen. nov., sp. nov., a novel extremely haloalkaliphilic anaerobic chitinolytic bacterium from the candidate phylum Termite Group 3.</title>
        <authorList>
            <person name="Sorokin D.Y."/>
            <person name="Gumerov V.M."/>
            <person name="Rakitin A.L."/>
            <person name="Beletsky A.V."/>
            <person name="Damste J.S."/>
            <person name="Muyzer G."/>
            <person name="Mardanov A.V."/>
            <person name="Ravin N.V."/>
        </authorList>
    </citation>
    <scope>NUCLEOTIDE SEQUENCE [LARGE SCALE GENOMIC DNA]</scope>
    <source>
        <strain evidence="2 3">ACht1</strain>
    </source>
</reference>
<dbReference type="PATRIC" id="fig|1313304.3.peg.1504"/>
<sequence>MDITKMSTHKEISSWVTTLPYLSDIVSQADSYTEFKMLLQDYVDTYFSSNPHALSYSRYHTVGYAAFQNLSWQDYGCITLYHLLENEGESFFDGNYRETITSTPLKCFWDTLEKKNKLSRALWQELRHLFEQAGGHNSPDTVGRDHLHEWMDRHPTGLDDHIIARRRENKARIIAAITDEIERGECPQKYAFDPSLSRQERIAQVEQWWKTSAFHLAFAVRDTARLFSLLGNSLDTKTARIMREAEERGIPIFVNPYYLSLLNCGNQQDLGDDLAIRQYIFYSENLNEEFGHIRAWEKEDSVEIGKPNAAGWLLPSHNIHRRYPEVAILIPETIGRACGGLCSSCQRMYGFQSGDLNFDLSKLAPKQSWKDKLECLLNYYEEDSQLRDILITGGDALMSKNRTLRYILTRVLEMAQRKKEKNAALKRNFAEISRIRLGTRLPVYLPQRVDTELCDTLRWFKTEATALGIDQCVIQTHFESAMEITPEAEQAVQNLSETGWYITNQQVFTAAASRRGHTAKLRKTLNECGVIPYYTFSVKGFFENKENFATNARIVQEKMEEKSFGYTKDDLSFLVTRTTNMAEEAQAYMKQKDLPFIAVDRSVLNLPGVGKSLTFRTVGFTDDGRRILDFDHDHNRVHSPITENMGRVIIVESKSLLEYLQELETMGEDPHEYKDIFGYRLCETEPRNPFYEYPTYTYSVSDHLTNFKMPGEN</sequence>
<proteinExistence type="predicted"/>
<evidence type="ECO:0000313" key="2">
    <source>
        <dbReference type="EMBL" id="ERP31531.1"/>
    </source>
</evidence>
<name>U7D7H4_9BACT</name>
<dbReference type="InterPro" id="IPR003739">
    <property type="entry name" value="Lys_aminomutase/Glu_NH3_mut"/>
</dbReference>
<dbReference type="AlphaFoldDB" id="U7D7H4"/>
<gene>
    <name evidence="2" type="ORF">CALK_1576</name>
</gene>
<keyword evidence="3" id="KW-1185">Reference proteome</keyword>
<dbReference type="GO" id="GO:0051539">
    <property type="term" value="F:4 iron, 4 sulfur cluster binding"/>
    <property type="evidence" value="ECO:0007669"/>
    <property type="project" value="UniProtKB-KW"/>
</dbReference>
<dbReference type="InterPro" id="IPR013785">
    <property type="entry name" value="Aldolase_TIM"/>
</dbReference>